<comment type="caution">
    <text evidence="2">The sequence shown here is derived from an EMBL/GenBank/DDBJ whole genome shotgun (WGS) entry which is preliminary data.</text>
</comment>
<reference evidence="2 3" key="1">
    <citation type="submission" date="2018-07" db="EMBL/GenBank/DDBJ databases">
        <title>Genomic Encyclopedia of Type Strains, Phase IV (KMG-IV): sequencing the most valuable type-strain genomes for metagenomic binning, comparative biology and taxonomic classification.</title>
        <authorList>
            <person name="Goeker M."/>
        </authorList>
    </citation>
    <scope>NUCLEOTIDE SEQUENCE [LARGE SCALE GENOMIC DNA]</scope>
    <source>
        <strain evidence="2 3">DSM 103736</strain>
    </source>
</reference>
<organism evidence="2 3">
    <name type="scientific">Enterobacillus tribolii</name>
    <dbReference type="NCBI Taxonomy" id="1487935"/>
    <lineage>
        <taxon>Bacteria</taxon>
        <taxon>Pseudomonadati</taxon>
        <taxon>Pseudomonadota</taxon>
        <taxon>Gammaproteobacteria</taxon>
        <taxon>Enterobacterales</taxon>
        <taxon>Hafniaceae</taxon>
        <taxon>Enterobacillus</taxon>
    </lineage>
</organism>
<keyword evidence="1" id="KW-1133">Transmembrane helix</keyword>
<sequence>MNNKRLMIFSIALFIITFCLYVSQYFYKEWKESDFSCRAPFNISPNDQYYIGSIQLVSANGKGAATMLGVYRDKLGNKKLVRIYNELAIKKNGNLYFFQFLKSSIEPQEVLDDPDFTQMLMPYILKGEKRQAIYHIYTQPSGNKFIGIGKIPIVICQRTD</sequence>
<dbReference type="EMBL" id="QRAP01000005">
    <property type="protein sequence ID" value="RDK90968.1"/>
    <property type="molecule type" value="Genomic_DNA"/>
</dbReference>
<keyword evidence="1" id="KW-0812">Transmembrane</keyword>
<feature type="transmembrane region" description="Helical" evidence="1">
    <location>
        <begin position="6"/>
        <end position="27"/>
    </location>
</feature>
<accession>A0A370QQA7</accession>
<dbReference type="Proteomes" id="UP000254848">
    <property type="component" value="Unassembled WGS sequence"/>
</dbReference>
<dbReference type="OrthoDB" id="6623840at2"/>
<evidence type="ECO:0000256" key="1">
    <source>
        <dbReference type="SAM" id="Phobius"/>
    </source>
</evidence>
<proteinExistence type="predicted"/>
<keyword evidence="1" id="KW-0472">Membrane</keyword>
<protein>
    <submittedName>
        <fullName evidence="2">Uncharacterized protein</fullName>
    </submittedName>
</protein>
<dbReference type="AlphaFoldDB" id="A0A370QQA7"/>
<evidence type="ECO:0000313" key="3">
    <source>
        <dbReference type="Proteomes" id="UP000254848"/>
    </source>
</evidence>
<name>A0A370QQA7_9GAMM</name>
<keyword evidence="3" id="KW-1185">Reference proteome</keyword>
<dbReference type="RefSeq" id="WP_115458784.1">
    <property type="nucleotide sequence ID" value="NZ_QRAP01000005.1"/>
</dbReference>
<evidence type="ECO:0000313" key="2">
    <source>
        <dbReference type="EMBL" id="RDK90968.1"/>
    </source>
</evidence>
<gene>
    <name evidence="2" type="ORF">C8D90_105254</name>
</gene>